<keyword evidence="1 3" id="KW-0597">Phosphoprotein</keyword>
<keyword evidence="2" id="KW-0902">Two-component regulatory system</keyword>
<sequence>MEKKILIVNYQPRKLEKWQSLLKDIEGKVFAAANGEDALKIFQENQPDIIVIDPMLPKKSGFDVIKEIKDKKPDTKIVVVASVHKGVKYQTLAKNTYHVDEFLEEPIDDETLKEKVTKIVGFSVDSKILEELIDSSKEHERLNLKETVKSKKKKASTKRRFEEIIEETLSGKVIEDLPKKKVKKPKGGEEEKVFTSEELFSDVISEVEESFIDQTLDSLVDDKKEAKPKKDIDSVEEEIEEKLEKTLSGLKVDKKKKPKKQL</sequence>
<protein>
    <recommendedName>
        <fullName evidence="4">Response regulatory domain-containing protein</fullName>
    </recommendedName>
</protein>
<evidence type="ECO:0000256" key="3">
    <source>
        <dbReference type="PROSITE-ProRule" id="PRU00169"/>
    </source>
</evidence>
<dbReference type="InterPro" id="IPR050595">
    <property type="entry name" value="Bact_response_regulator"/>
</dbReference>
<dbReference type="PANTHER" id="PTHR44591:SF14">
    <property type="entry name" value="PROTEIN PILG"/>
    <property type="match status" value="1"/>
</dbReference>
<proteinExistence type="predicted"/>
<evidence type="ECO:0000313" key="6">
    <source>
        <dbReference type="Proteomes" id="UP000595564"/>
    </source>
</evidence>
<dbReference type="Proteomes" id="UP000595564">
    <property type="component" value="Chromosome"/>
</dbReference>
<evidence type="ECO:0000259" key="4">
    <source>
        <dbReference type="PROSITE" id="PS50110"/>
    </source>
</evidence>
<feature type="domain" description="Response regulatory" evidence="4">
    <location>
        <begin position="4"/>
        <end position="120"/>
    </location>
</feature>
<dbReference type="EMBL" id="AP017470">
    <property type="protein sequence ID" value="BBB32098.1"/>
    <property type="molecule type" value="Genomic_DNA"/>
</dbReference>
<dbReference type="KEGG" id="thyd:TTHT_0510"/>
<dbReference type="PANTHER" id="PTHR44591">
    <property type="entry name" value="STRESS RESPONSE REGULATOR PROTEIN 1"/>
    <property type="match status" value="1"/>
</dbReference>
<dbReference type="GO" id="GO:0000160">
    <property type="term" value="P:phosphorelay signal transduction system"/>
    <property type="evidence" value="ECO:0007669"/>
    <property type="project" value="UniProtKB-KW"/>
</dbReference>
<dbReference type="RefSeq" id="WP_201328437.1">
    <property type="nucleotide sequence ID" value="NZ_AP017470.1"/>
</dbReference>
<dbReference type="PROSITE" id="PS50110">
    <property type="entry name" value="RESPONSE_REGULATORY"/>
    <property type="match status" value="1"/>
</dbReference>
<evidence type="ECO:0000256" key="1">
    <source>
        <dbReference type="ARBA" id="ARBA00022553"/>
    </source>
</evidence>
<reference evidence="5 6" key="1">
    <citation type="journal article" date="2012" name="Extremophiles">
        <title>Thermotomaculum hydrothermale gen. nov., sp. nov., a novel heterotrophic thermophile within the phylum Acidobacteria from a deep-sea hydrothermal vent chimney in the Southern Okinawa Trough.</title>
        <authorList>
            <person name="Izumi H."/>
            <person name="Nunoura T."/>
            <person name="Miyazaki M."/>
            <person name="Mino S."/>
            <person name="Toki T."/>
            <person name="Takai K."/>
            <person name="Sako Y."/>
            <person name="Sawabe T."/>
            <person name="Nakagawa S."/>
        </authorList>
    </citation>
    <scope>NUCLEOTIDE SEQUENCE [LARGE SCALE GENOMIC DNA]</scope>
    <source>
        <strain evidence="5 6">AC55</strain>
    </source>
</reference>
<dbReference type="SUPFAM" id="SSF52172">
    <property type="entry name" value="CheY-like"/>
    <property type="match status" value="1"/>
</dbReference>
<gene>
    <name evidence="5" type="ORF">TTHT_0510</name>
</gene>
<dbReference type="Pfam" id="PF00072">
    <property type="entry name" value="Response_reg"/>
    <property type="match status" value="1"/>
</dbReference>
<dbReference type="AlphaFoldDB" id="A0A7R6PYR7"/>
<evidence type="ECO:0000256" key="2">
    <source>
        <dbReference type="ARBA" id="ARBA00023012"/>
    </source>
</evidence>
<keyword evidence="6" id="KW-1185">Reference proteome</keyword>
<evidence type="ECO:0000313" key="5">
    <source>
        <dbReference type="EMBL" id="BBB32098.1"/>
    </source>
</evidence>
<dbReference type="Gene3D" id="3.40.50.2300">
    <property type="match status" value="1"/>
</dbReference>
<organism evidence="5 6">
    <name type="scientific">Thermotomaculum hydrothermale</name>
    <dbReference type="NCBI Taxonomy" id="981385"/>
    <lineage>
        <taxon>Bacteria</taxon>
        <taxon>Pseudomonadati</taxon>
        <taxon>Acidobacteriota</taxon>
        <taxon>Holophagae</taxon>
        <taxon>Thermotomaculales</taxon>
        <taxon>Thermotomaculaceae</taxon>
        <taxon>Thermotomaculum</taxon>
    </lineage>
</organism>
<feature type="modified residue" description="4-aspartylphosphate" evidence="3">
    <location>
        <position position="53"/>
    </location>
</feature>
<name>A0A7R6PYR7_9BACT</name>
<dbReference type="InterPro" id="IPR011006">
    <property type="entry name" value="CheY-like_superfamily"/>
</dbReference>
<dbReference type="SMART" id="SM00448">
    <property type="entry name" value="REC"/>
    <property type="match status" value="1"/>
</dbReference>
<accession>A0A7R6PYR7</accession>
<dbReference type="InterPro" id="IPR001789">
    <property type="entry name" value="Sig_transdc_resp-reg_receiver"/>
</dbReference>